<accession>A0A075JYZ0</accession>
<feature type="region of interest" description="Disordered" evidence="1">
    <location>
        <begin position="1"/>
        <end position="24"/>
    </location>
</feature>
<evidence type="ECO:0000256" key="1">
    <source>
        <dbReference type="SAM" id="MobiDB-lite"/>
    </source>
</evidence>
<name>A0A075JYZ0_9GAMM</name>
<dbReference type="PATRIC" id="fig|1217721.7.peg.1771"/>
<organism evidence="2 3">
    <name type="scientific">Dyella japonica A8</name>
    <dbReference type="NCBI Taxonomy" id="1217721"/>
    <lineage>
        <taxon>Bacteria</taxon>
        <taxon>Pseudomonadati</taxon>
        <taxon>Pseudomonadota</taxon>
        <taxon>Gammaproteobacteria</taxon>
        <taxon>Lysobacterales</taxon>
        <taxon>Rhodanobacteraceae</taxon>
        <taxon>Dyella</taxon>
    </lineage>
</organism>
<dbReference type="EMBL" id="CP008884">
    <property type="protein sequence ID" value="AIF47316.1"/>
    <property type="molecule type" value="Genomic_DNA"/>
</dbReference>
<dbReference type="Proteomes" id="UP000027987">
    <property type="component" value="Chromosome"/>
</dbReference>
<dbReference type="AlphaFoldDB" id="A0A075JYZ0"/>
<protein>
    <submittedName>
        <fullName evidence="2">Uncharacterized protein</fullName>
    </submittedName>
</protein>
<evidence type="ECO:0000313" key="3">
    <source>
        <dbReference type="Proteomes" id="UP000027987"/>
    </source>
</evidence>
<dbReference type="HOGENOM" id="CLU_801082_0_0_6"/>
<gene>
    <name evidence="2" type="ORF">HY57_08540</name>
</gene>
<sequence>MARKRKWHSSHVESARERAKRQRLARNSGSEAAILLAELEFCREYIPHELIQDEPELDSTAWIAYRYKNAFERTQQFTSDYAAIYVSVHGQYKDFAQAQRIKPVSEDLVRNARDEMTSLWKARQAADLLGMPYSMFIRASMKAAVDQRAYNRVPRPNQLCTSWQVEAAEKVWSDEQLIISIFADDWDPRFFAPQGRKDPARQAAIELLVARINARPPGNRAGALANYIHRRLALTEAEARDRFGDELVDEAMSARAAPTIELPREVGLPHRPACFGFRPEVPACTVCSVRDACEVLHARIDRTFFERVGNVDPQLVRTRQGNAERKRRQRAKQRAVLDVPPSSAAG</sequence>
<dbReference type="KEGG" id="dja:HY57_08540"/>
<keyword evidence="3" id="KW-1185">Reference proteome</keyword>
<evidence type="ECO:0000313" key="2">
    <source>
        <dbReference type="EMBL" id="AIF47316.1"/>
    </source>
</evidence>
<proteinExistence type="predicted"/>
<reference evidence="2 3" key="1">
    <citation type="submission" date="2014-07" db="EMBL/GenBank/DDBJ databases">
        <title>Complete Genome Sequence of Dyella japonica Strain A8 Isolated from Malaysian Tropical Soil.</title>
        <authorList>
            <person name="Hui R.K.H."/>
            <person name="Chen J.-W."/>
            <person name="Chan K.-G."/>
            <person name="Leung F.C.C."/>
        </authorList>
    </citation>
    <scope>NUCLEOTIDE SEQUENCE [LARGE SCALE GENOMIC DNA]</scope>
    <source>
        <strain evidence="2 3">A8</strain>
    </source>
</reference>
<feature type="region of interest" description="Disordered" evidence="1">
    <location>
        <begin position="318"/>
        <end position="346"/>
    </location>
</feature>